<comment type="caution">
    <text evidence="1">The sequence shown here is derived from an EMBL/GenBank/DDBJ whole genome shotgun (WGS) entry which is preliminary data.</text>
</comment>
<proteinExistence type="predicted"/>
<organism evidence="1 2">
    <name type="scientific">Staurois parvus</name>
    <dbReference type="NCBI Taxonomy" id="386267"/>
    <lineage>
        <taxon>Eukaryota</taxon>
        <taxon>Metazoa</taxon>
        <taxon>Chordata</taxon>
        <taxon>Craniata</taxon>
        <taxon>Vertebrata</taxon>
        <taxon>Euteleostomi</taxon>
        <taxon>Amphibia</taxon>
        <taxon>Batrachia</taxon>
        <taxon>Anura</taxon>
        <taxon>Neobatrachia</taxon>
        <taxon>Ranoidea</taxon>
        <taxon>Ranidae</taxon>
        <taxon>Staurois</taxon>
    </lineage>
</organism>
<evidence type="ECO:0000313" key="1">
    <source>
        <dbReference type="EMBL" id="CAI9560888.1"/>
    </source>
</evidence>
<evidence type="ECO:0000313" key="2">
    <source>
        <dbReference type="Proteomes" id="UP001162483"/>
    </source>
</evidence>
<accession>A0ABN9CL51</accession>
<keyword evidence="2" id="KW-1185">Reference proteome</keyword>
<sequence>MIGKTHKCFINHSFFSAMAIQNNEFNYLEVMKGLVLLMCRGGLTTHGAPGQ</sequence>
<reference evidence="1" key="1">
    <citation type="submission" date="2023-05" db="EMBL/GenBank/DDBJ databases">
        <authorList>
            <person name="Stuckert A."/>
        </authorList>
    </citation>
    <scope>NUCLEOTIDE SEQUENCE</scope>
</reference>
<name>A0ABN9CL51_9NEOB</name>
<dbReference type="EMBL" id="CATNWA010010929">
    <property type="protein sequence ID" value="CAI9560888.1"/>
    <property type="molecule type" value="Genomic_DNA"/>
</dbReference>
<dbReference type="Proteomes" id="UP001162483">
    <property type="component" value="Unassembled WGS sequence"/>
</dbReference>
<protein>
    <submittedName>
        <fullName evidence="1">Uncharacterized protein</fullName>
    </submittedName>
</protein>
<gene>
    <name evidence="1" type="ORF">SPARVUS_LOCUS5351055</name>
</gene>